<keyword evidence="7" id="KW-0325">Glycoprotein</keyword>
<keyword evidence="5 9" id="KW-0442">Lipid degradation</keyword>
<keyword evidence="13" id="KW-1185">Reference proteome</keyword>
<feature type="signal peptide" evidence="11">
    <location>
        <begin position="1"/>
        <end position="19"/>
    </location>
</feature>
<evidence type="ECO:0000256" key="5">
    <source>
        <dbReference type="ARBA" id="ARBA00022963"/>
    </source>
</evidence>
<feature type="active site" description="Charge relay system" evidence="10">
    <location>
        <position position="365"/>
    </location>
</feature>
<feature type="domain" description="Partial AB-hydrolase lipase" evidence="12">
    <location>
        <begin position="52"/>
        <end position="116"/>
    </location>
</feature>
<evidence type="ECO:0000256" key="7">
    <source>
        <dbReference type="ARBA" id="ARBA00023180"/>
    </source>
</evidence>
<dbReference type="GO" id="GO:0016042">
    <property type="term" value="P:lipid catabolic process"/>
    <property type="evidence" value="ECO:0007669"/>
    <property type="project" value="UniProtKB-KW"/>
</dbReference>
<dbReference type="FunFam" id="3.40.50.1820:FF:000021">
    <property type="entry name" value="Lipase"/>
    <property type="match status" value="1"/>
</dbReference>
<dbReference type="Proteomes" id="UP000887566">
    <property type="component" value="Unplaced"/>
</dbReference>
<evidence type="ECO:0000313" key="14">
    <source>
        <dbReference type="WBParaSite" id="PSAMB.scaffold520size48090.g6458.t1"/>
    </source>
</evidence>
<dbReference type="PANTHER" id="PTHR11005">
    <property type="entry name" value="LYSOSOMAL ACID LIPASE-RELATED"/>
    <property type="match status" value="1"/>
</dbReference>
<accession>A0A914WUS2</accession>
<reference evidence="14" key="1">
    <citation type="submission" date="2022-11" db="UniProtKB">
        <authorList>
            <consortium name="WormBaseParasite"/>
        </authorList>
    </citation>
    <scope>IDENTIFICATION</scope>
</reference>
<keyword evidence="4 9" id="KW-0378">Hydrolase</keyword>
<dbReference type="InterPro" id="IPR025483">
    <property type="entry name" value="Lipase_euk"/>
</dbReference>
<evidence type="ECO:0000256" key="6">
    <source>
        <dbReference type="ARBA" id="ARBA00023098"/>
    </source>
</evidence>
<dbReference type="SUPFAM" id="SSF53474">
    <property type="entry name" value="alpha/beta-Hydrolases"/>
    <property type="match status" value="1"/>
</dbReference>
<evidence type="ECO:0000256" key="2">
    <source>
        <dbReference type="ARBA" id="ARBA00010701"/>
    </source>
</evidence>
<evidence type="ECO:0000256" key="4">
    <source>
        <dbReference type="ARBA" id="ARBA00022801"/>
    </source>
</evidence>
<dbReference type="InterPro" id="IPR006693">
    <property type="entry name" value="AB_hydrolase_lipase"/>
</dbReference>
<dbReference type="PIRSF" id="PIRSF000862">
    <property type="entry name" value="Steryl_ester_lip"/>
    <property type="match status" value="1"/>
</dbReference>
<evidence type="ECO:0000256" key="10">
    <source>
        <dbReference type="PIRSR" id="PIRSR000862-1"/>
    </source>
</evidence>
<organism evidence="13 14">
    <name type="scientific">Plectus sambesii</name>
    <dbReference type="NCBI Taxonomy" id="2011161"/>
    <lineage>
        <taxon>Eukaryota</taxon>
        <taxon>Metazoa</taxon>
        <taxon>Ecdysozoa</taxon>
        <taxon>Nematoda</taxon>
        <taxon>Chromadorea</taxon>
        <taxon>Plectida</taxon>
        <taxon>Plectina</taxon>
        <taxon>Plectoidea</taxon>
        <taxon>Plectidae</taxon>
        <taxon>Plectus</taxon>
    </lineage>
</organism>
<feature type="chain" id="PRO_5038126133" description="Lipase" evidence="11">
    <location>
        <begin position="20"/>
        <end position="421"/>
    </location>
</feature>
<dbReference type="AlphaFoldDB" id="A0A914WUS2"/>
<evidence type="ECO:0000256" key="1">
    <source>
        <dbReference type="ARBA" id="ARBA00004227"/>
    </source>
</evidence>
<keyword evidence="3 11" id="KW-0732">Signal</keyword>
<dbReference type="GO" id="GO:0016788">
    <property type="term" value="F:hydrolase activity, acting on ester bonds"/>
    <property type="evidence" value="ECO:0007669"/>
    <property type="project" value="InterPro"/>
</dbReference>
<name>A0A914WUS2_9BILA</name>
<comment type="subcellular location">
    <subcellularLocation>
        <location evidence="1">Lysosome lumen</location>
    </subcellularLocation>
</comment>
<evidence type="ECO:0000313" key="13">
    <source>
        <dbReference type="Proteomes" id="UP000887566"/>
    </source>
</evidence>
<dbReference type="Gene3D" id="3.40.50.1820">
    <property type="entry name" value="alpha/beta hydrolase"/>
    <property type="match status" value="1"/>
</dbReference>
<evidence type="ECO:0000256" key="11">
    <source>
        <dbReference type="SAM" id="SignalP"/>
    </source>
</evidence>
<feature type="active site" description="Nucleophile" evidence="10">
    <location>
        <position position="191"/>
    </location>
</feature>
<proteinExistence type="inferred from homology"/>
<protein>
    <recommendedName>
        <fullName evidence="9">Lipase</fullName>
    </recommendedName>
</protein>
<sequence length="421" mass="46885">MSAHVVALLVLVAVAGSDGILNLLNLPILNPLLDLLLPLQLSSNDPEIFMSTPEIIERWGYPVQTVQTNTTDGYILTMHRIPYGKASPTNATNAMRPVVFFQHGLLCSSSDWIINLPNQSAGFMFADAGFDVWLGNMRGNTYSKAHTTLNTSSHQFWEFTWDDMMRHDLDAMIDKVLAMTGQSALYYVGHSQGTLTMFTKLSIDQLFANKIKKFFALAPVVKLKNIKGLLRAVGDINPLLSLYYNNFGQDEFLPSSAFLDLAAQYGCGLEANLNPICKLVMFSIGGPDTRQFNSSRVPVIISQTPAGTSSTNFIHLGQMVTSGKHEGYNWGSDAKNIQHYNSTLIPIYNISTVNVPTYLFTGDKDWLANPTDVQYIRSNLSSEIVMLDQRLLGYNHYDFTWGLKAADDIYKPIIKIIDDDQ</sequence>
<keyword evidence="8" id="KW-0458">Lysosome</keyword>
<dbReference type="WBParaSite" id="PSAMB.scaffold520size48090.g6458.t1">
    <property type="protein sequence ID" value="PSAMB.scaffold520size48090.g6458.t1"/>
    <property type="gene ID" value="PSAMB.scaffold520size48090.g6458"/>
</dbReference>
<dbReference type="GO" id="GO:0043202">
    <property type="term" value="C:lysosomal lumen"/>
    <property type="evidence" value="ECO:0007669"/>
    <property type="project" value="UniProtKB-SubCell"/>
</dbReference>
<comment type="similarity">
    <text evidence="2 9">Belongs to the AB hydrolase superfamily. Lipase family.</text>
</comment>
<evidence type="ECO:0000259" key="12">
    <source>
        <dbReference type="Pfam" id="PF04083"/>
    </source>
</evidence>
<evidence type="ECO:0000256" key="9">
    <source>
        <dbReference type="PIRNR" id="PIRNR000862"/>
    </source>
</evidence>
<dbReference type="Pfam" id="PF04083">
    <property type="entry name" value="Abhydro_lipase"/>
    <property type="match status" value="1"/>
</dbReference>
<dbReference type="InterPro" id="IPR029058">
    <property type="entry name" value="AB_hydrolase_fold"/>
</dbReference>
<evidence type="ECO:0000256" key="3">
    <source>
        <dbReference type="ARBA" id="ARBA00022729"/>
    </source>
</evidence>
<feature type="active site" description="Charge relay system" evidence="10">
    <location>
        <position position="396"/>
    </location>
</feature>
<keyword evidence="6" id="KW-0443">Lipid metabolism</keyword>
<evidence type="ECO:0000256" key="8">
    <source>
        <dbReference type="ARBA" id="ARBA00023228"/>
    </source>
</evidence>